<dbReference type="Gene3D" id="2.130.10.10">
    <property type="entry name" value="YVTN repeat-like/Quinoprotein amine dehydrogenase"/>
    <property type="match status" value="1"/>
</dbReference>
<gene>
    <name evidence="1" type="ORF">CRT60_21585</name>
</gene>
<dbReference type="PIRSF" id="PIRSF028101">
    <property type="entry name" value="UCP028101"/>
    <property type="match status" value="1"/>
</dbReference>
<dbReference type="RefSeq" id="WP_098738562.1">
    <property type="nucleotide sequence ID" value="NZ_PDKW01000042.1"/>
</dbReference>
<dbReference type="Pfam" id="PF07433">
    <property type="entry name" value="DUF1513"/>
    <property type="match status" value="1"/>
</dbReference>
<evidence type="ECO:0000313" key="2">
    <source>
        <dbReference type="Proteomes" id="UP000225379"/>
    </source>
</evidence>
<proteinExistence type="predicted"/>
<dbReference type="AlphaFoldDB" id="A0A2B8BDQ8"/>
<evidence type="ECO:0008006" key="3">
    <source>
        <dbReference type="Google" id="ProtNLM"/>
    </source>
</evidence>
<keyword evidence="2" id="KW-1185">Reference proteome</keyword>
<dbReference type="InterPro" id="IPR015943">
    <property type="entry name" value="WD40/YVTN_repeat-like_dom_sf"/>
</dbReference>
<dbReference type="Proteomes" id="UP000225379">
    <property type="component" value="Unassembled WGS sequence"/>
</dbReference>
<accession>A0A2B8BDQ8</accession>
<sequence>MAVDRRNILSLLAGRIFGGRVLSGAGLSGGLLAVLTGKAHAADAGTLYLNAYATAGAEPSFGVAALDRTGKVLFTTATPGRAHGIMPRPGMAEAAVFARRPGRWFQTLSLADGSPGPVVRAPDDRRFTGHGDYSADGRTLFVAEDDVPREEGAIGIYDATDNYRRIGAIPTHGLGPHELILMRNGTTLAVANGGVITHPDTGRAKLNLDSMDSSLTYVEAATGKLLDKVRLPEEHANLGMRHIALLDDGGIAFGVQDERPIGMLQPLTGAYRPGSGAIRLFDTPEDMLSRMQGYIGSVASDGRTVAASSPMGGIIGLWDAASGAWLGSTALADGCGLAPNGDGYLATSGLGVIEPVSASAEAGPERKAPAFRWDNHLTRRVA</sequence>
<reference evidence="2" key="1">
    <citation type="submission" date="2017-10" db="EMBL/GenBank/DDBJ databases">
        <authorList>
            <person name="Kravchenko I.K."/>
            <person name="Grouzdev D.S."/>
        </authorList>
    </citation>
    <scope>NUCLEOTIDE SEQUENCE [LARGE SCALE GENOMIC DNA]</scope>
    <source>
        <strain evidence="2">B2</strain>
    </source>
</reference>
<organism evidence="1 2">
    <name type="scientific">Azospirillum palustre</name>
    <dbReference type="NCBI Taxonomy" id="2044885"/>
    <lineage>
        <taxon>Bacteria</taxon>
        <taxon>Pseudomonadati</taxon>
        <taxon>Pseudomonadota</taxon>
        <taxon>Alphaproteobacteria</taxon>
        <taxon>Rhodospirillales</taxon>
        <taxon>Azospirillaceae</taxon>
        <taxon>Azospirillum</taxon>
    </lineage>
</organism>
<dbReference type="OrthoDB" id="5624218at2"/>
<protein>
    <recommendedName>
        <fullName evidence="3">Twin-arginine translocation pathway signal</fullName>
    </recommendedName>
</protein>
<evidence type="ECO:0000313" key="1">
    <source>
        <dbReference type="EMBL" id="PGH55849.1"/>
    </source>
</evidence>
<comment type="caution">
    <text evidence="1">The sequence shown here is derived from an EMBL/GenBank/DDBJ whole genome shotgun (WGS) entry which is preliminary data.</text>
</comment>
<dbReference type="SUPFAM" id="SSF50969">
    <property type="entry name" value="YVTN repeat-like/Quinoprotein amine dehydrogenase"/>
    <property type="match status" value="1"/>
</dbReference>
<dbReference type="InterPro" id="IPR011044">
    <property type="entry name" value="Quino_amine_DH_bsu"/>
</dbReference>
<dbReference type="EMBL" id="PDKW01000042">
    <property type="protein sequence ID" value="PGH55849.1"/>
    <property type="molecule type" value="Genomic_DNA"/>
</dbReference>
<dbReference type="InterPro" id="IPR008311">
    <property type="entry name" value="UCP028101"/>
</dbReference>
<name>A0A2B8BDQ8_9PROT</name>